<organism evidence="6 7">
    <name type="scientific">Microdochium trichocladiopsis</name>
    <dbReference type="NCBI Taxonomy" id="1682393"/>
    <lineage>
        <taxon>Eukaryota</taxon>
        <taxon>Fungi</taxon>
        <taxon>Dikarya</taxon>
        <taxon>Ascomycota</taxon>
        <taxon>Pezizomycotina</taxon>
        <taxon>Sordariomycetes</taxon>
        <taxon>Xylariomycetidae</taxon>
        <taxon>Xylariales</taxon>
        <taxon>Microdochiaceae</taxon>
        <taxon>Microdochium</taxon>
    </lineage>
</organism>
<dbReference type="RefSeq" id="XP_046007954.1">
    <property type="nucleotide sequence ID" value="XM_046154970.1"/>
</dbReference>
<keyword evidence="5" id="KW-0808">Transferase</keyword>
<feature type="transmembrane region" description="Helical" evidence="5">
    <location>
        <begin position="250"/>
        <end position="271"/>
    </location>
</feature>
<keyword evidence="3 5" id="KW-1133">Transmembrane helix</keyword>
<gene>
    <name evidence="6" type="ORF">B0I36DRAFT_331354</name>
</gene>
<dbReference type="EMBL" id="JAGTJQ010000009">
    <property type="protein sequence ID" value="KAH7024406.1"/>
    <property type="molecule type" value="Genomic_DNA"/>
</dbReference>
<evidence type="ECO:0000313" key="6">
    <source>
        <dbReference type="EMBL" id="KAH7024406.1"/>
    </source>
</evidence>
<comment type="catalytic activity">
    <reaction evidence="5">
        <text>[protein]-C-terminal S-[(2E,6E)-farnesyl]-L-cysteine + S-adenosyl-L-methionine = [protein]-C-terminal S-[(2E,6E)-farnesyl]-L-cysteine methyl ester + S-adenosyl-L-homocysteine</text>
        <dbReference type="Rhea" id="RHEA:21672"/>
        <dbReference type="Rhea" id="RHEA-COMP:12125"/>
        <dbReference type="Rhea" id="RHEA-COMP:12126"/>
        <dbReference type="ChEBI" id="CHEBI:57856"/>
        <dbReference type="ChEBI" id="CHEBI:59789"/>
        <dbReference type="ChEBI" id="CHEBI:90510"/>
        <dbReference type="ChEBI" id="CHEBI:90511"/>
        <dbReference type="EC" id="2.1.1.100"/>
    </reaction>
</comment>
<dbReference type="Pfam" id="PF04140">
    <property type="entry name" value="ICMT"/>
    <property type="match status" value="1"/>
</dbReference>
<keyword evidence="5" id="KW-0489">Methyltransferase</keyword>
<dbReference type="EC" id="2.1.1.100" evidence="5"/>
<comment type="similarity">
    <text evidence="5">Belongs to the class VI-like SAM-binding methyltransferase superfamily. Isoprenylcysteine carboxyl methyltransferase family.</text>
</comment>
<dbReference type="GO" id="GO:0032259">
    <property type="term" value="P:methylation"/>
    <property type="evidence" value="ECO:0007669"/>
    <property type="project" value="UniProtKB-KW"/>
</dbReference>
<dbReference type="GO" id="GO:0004671">
    <property type="term" value="F:protein C-terminal S-isoprenylcysteine carboxyl O-methyltransferase activity"/>
    <property type="evidence" value="ECO:0007669"/>
    <property type="project" value="UniProtKB-EC"/>
</dbReference>
<feature type="transmembrane region" description="Helical" evidence="5">
    <location>
        <begin position="48"/>
        <end position="70"/>
    </location>
</feature>
<comment type="caution">
    <text evidence="5">Lacks conserved residue(s) required for the propagation of feature annotation.</text>
</comment>
<keyword evidence="5" id="KW-0949">S-adenosyl-L-methionine</keyword>
<sequence length="303" mass="33458">MHAAARDVELGLVRPQDLESPPSPSASGSPAAASWLAWPRRALASGNALPAVLFAVALAGLSTAAVLIHVRWPHSDHWRVPAYLASISAHHLLEACVAARHRGGPLFSHQQDYFDMDEYDCSPIRPFLSGIDSWPIYAVASVECIVRFSAPRIYYLAFFEIPPLTVVGIHLMLAGHVLRALALLHASSAVRSQLASDAPGAETRPLLLDKDKPMRPVLLTTGAYRFLRHPGYLGLLLWTVGSQFMVCPGLVFPTFTVSMGPIICFTWAHLVGRIRKEERWLERTFGQAYADYKERSWTLIPFA</sequence>
<dbReference type="PANTHER" id="PTHR12714">
    <property type="entry name" value="PROTEIN-S ISOPRENYLCYSTEINE O-METHYLTRANSFERASE"/>
    <property type="match status" value="1"/>
</dbReference>
<keyword evidence="4 5" id="KW-0472">Membrane</keyword>
<keyword evidence="5" id="KW-0256">Endoplasmic reticulum</keyword>
<dbReference type="OrthoDB" id="422086at2759"/>
<dbReference type="InterPro" id="IPR007269">
    <property type="entry name" value="ICMT_MeTrfase"/>
</dbReference>
<keyword evidence="2 5" id="KW-0812">Transmembrane</keyword>
<reference evidence="6" key="1">
    <citation type="journal article" date="2021" name="Nat. Commun.">
        <title>Genetic determinants of endophytism in the Arabidopsis root mycobiome.</title>
        <authorList>
            <person name="Mesny F."/>
            <person name="Miyauchi S."/>
            <person name="Thiergart T."/>
            <person name="Pickel B."/>
            <person name="Atanasova L."/>
            <person name="Karlsson M."/>
            <person name="Huettel B."/>
            <person name="Barry K.W."/>
            <person name="Haridas S."/>
            <person name="Chen C."/>
            <person name="Bauer D."/>
            <person name="Andreopoulos W."/>
            <person name="Pangilinan J."/>
            <person name="LaButti K."/>
            <person name="Riley R."/>
            <person name="Lipzen A."/>
            <person name="Clum A."/>
            <person name="Drula E."/>
            <person name="Henrissat B."/>
            <person name="Kohler A."/>
            <person name="Grigoriev I.V."/>
            <person name="Martin F.M."/>
            <person name="Hacquard S."/>
        </authorList>
    </citation>
    <scope>NUCLEOTIDE SEQUENCE</scope>
    <source>
        <strain evidence="6">MPI-CAGE-CH-0230</strain>
    </source>
</reference>
<evidence type="ECO:0000256" key="5">
    <source>
        <dbReference type="RuleBase" id="RU362022"/>
    </source>
</evidence>
<feature type="transmembrane region" description="Helical" evidence="5">
    <location>
        <begin position="153"/>
        <end position="173"/>
    </location>
</feature>
<accession>A0A9P8XX17</accession>
<protein>
    <recommendedName>
        <fullName evidence="5">Protein-S-isoprenylcysteine O-methyltransferase</fullName>
        <ecNumber evidence="5">2.1.1.100</ecNumber>
    </recommendedName>
</protein>
<dbReference type="Proteomes" id="UP000756346">
    <property type="component" value="Unassembled WGS sequence"/>
</dbReference>
<dbReference type="PANTHER" id="PTHR12714:SF9">
    <property type="entry name" value="PROTEIN-S-ISOPRENYLCYSTEINE O-METHYLTRANSFERASE"/>
    <property type="match status" value="1"/>
</dbReference>
<dbReference type="AlphaFoldDB" id="A0A9P8XX17"/>
<dbReference type="GO" id="GO:0005789">
    <property type="term" value="C:endoplasmic reticulum membrane"/>
    <property type="evidence" value="ECO:0007669"/>
    <property type="project" value="UniProtKB-SubCell"/>
</dbReference>
<evidence type="ECO:0000313" key="7">
    <source>
        <dbReference type="Proteomes" id="UP000756346"/>
    </source>
</evidence>
<keyword evidence="7" id="KW-1185">Reference proteome</keyword>
<comment type="caution">
    <text evidence="6">The sequence shown here is derived from an EMBL/GenBank/DDBJ whole genome shotgun (WGS) entry which is preliminary data.</text>
</comment>
<dbReference type="Gene3D" id="1.20.120.1630">
    <property type="match status" value="1"/>
</dbReference>
<name>A0A9P8XX17_9PEZI</name>
<evidence type="ECO:0000256" key="2">
    <source>
        <dbReference type="ARBA" id="ARBA00022692"/>
    </source>
</evidence>
<proteinExistence type="inferred from homology"/>
<dbReference type="GeneID" id="70184516"/>
<evidence type="ECO:0000256" key="4">
    <source>
        <dbReference type="ARBA" id="ARBA00023136"/>
    </source>
</evidence>
<evidence type="ECO:0000256" key="1">
    <source>
        <dbReference type="ARBA" id="ARBA00004141"/>
    </source>
</evidence>
<evidence type="ECO:0000256" key="3">
    <source>
        <dbReference type="ARBA" id="ARBA00022989"/>
    </source>
</evidence>
<comment type="subcellular location">
    <subcellularLocation>
        <location evidence="5">Endoplasmic reticulum membrane</location>
        <topology evidence="5">Multi-pass membrane protein</topology>
    </subcellularLocation>
    <subcellularLocation>
        <location evidence="1">Membrane</location>
        <topology evidence="1">Multi-pass membrane protein</topology>
    </subcellularLocation>
</comment>